<gene>
    <name evidence="1" type="ORF">TR69_WS6001000629</name>
</gene>
<accession>A0A136LY78</accession>
<protein>
    <recommendedName>
        <fullName evidence="3">General secretion pathway GspH domain-containing protein</fullName>
    </recommendedName>
</protein>
<proteinExistence type="predicted"/>
<reference evidence="1 2" key="1">
    <citation type="submission" date="2015-02" db="EMBL/GenBank/DDBJ databases">
        <title>Improved understanding of the partial-nitritation anammox process through 23 genomes representing the majority of the microbial community.</title>
        <authorList>
            <person name="Speth D.R."/>
            <person name="In T Zandt M."/>
            <person name="Guerrero Cruz S."/>
            <person name="Jetten M.S."/>
            <person name="Dutilh B.E."/>
        </authorList>
    </citation>
    <scope>NUCLEOTIDE SEQUENCE [LARGE SCALE GENOMIC DNA]</scope>
    <source>
        <strain evidence="1">OLB20</strain>
    </source>
</reference>
<comment type="caution">
    <text evidence="1">The sequence shown here is derived from an EMBL/GenBank/DDBJ whole genome shotgun (WGS) entry which is preliminary data.</text>
</comment>
<dbReference type="Proteomes" id="UP000070457">
    <property type="component" value="Unassembled WGS sequence"/>
</dbReference>
<dbReference type="Gene3D" id="3.30.700.10">
    <property type="entry name" value="Glycoprotein, Type 4 Pilin"/>
    <property type="match status" value="1"/>
</dbReference>
<dbReference type="Pfam" id="PF07963">
    <property type="entry name" value="N_methyl"/>
    <property type="match status" value="1"/>
</dbReference>
<evidence type="ECO:0000313" key="2">
    <source>
        <dbReference type="Proteomes" id="UP000070457"/>
    </source>
</evidence>
<dbReference type="InterPro" id="IPR045584">
    <property type="entry name" value="Pilin-like"/>
</dbReference>
<dbReference type="EMBL" id="JYNZ01000003">
    <property type="protein sequence ID" value="KXK26622.1"/>
    <property type="molecule type" value="Genomic_DNA"/>
</dbReference>
<organism evidence="1 2">
    <name type="scientific">candidate division WS6 bacterium OLB20</name>
    <dbReference type="NCBI Taxonomy" id="1617426"/>
    <lineage>
        <taxon>Bacteria</taxon>
        <taxon>Candidatus Dojkabacteria</taxon>
    </lineage>
</organism>
<evidence type="ECO:0008006" key="3">
    <source>
        <dbReference type="Google" id="ProtNLM"/>
    </source>
</evidence>
<dbReference type="AlphaFoldDB" id="A0A136LY78"/>
<name>A0A136LY78_9BACT</name>
<dbReference type="NCBIfam" id="TIGR02532">
    <property type="entry name" value="IV_pilin_GFxxxE"/>
    <property type="match status" value="1"/>
</dbReference>
<evidence type="ECO:0000313" key="1">
    <source>
        <dbReference type="EMBL" id="KXK26622.1"/>
    </source>
</evidence>
<dbReference type="InterPro" id="IPR012902">
    <property type="entry name" value="N_methyl_site"/>
</dbReference>
<dbReference type="STRING" id="1617426.TR69_WS6001000629"/>
<dbReference type="SUPFAM" id="SSF54523">
    <property type="entry name" value="Pili subunits"/>
    <property type="match status" value="1"/>
</dbReference>
<sequence>MRRKAFTLFELLLAMSLLGMIAAISAPFLSQVVGGNELQTAVDVTVQSLRRSQTLARTGEDDASWGTYVTPGGVTVFRGTSYATRDAQYDEVTAISVEVGVSGVQEFVFAPVTGEPGAAGSLTLTSLDESWTVTVNSKGVVTF</sequence>